<name>A0AAW0NSN7_9GOBI</name>
<gene>
    <name evidence="4" type="ORF">WMY93_017264</name>
</gene>
<dbReference type="GO" id="GO:0009897">
    <property type="term" value="C:external side of plasma membrane"/>
    <property type="evidence" value="ECO:0007669"/>
    <property type="project" value="TreeGrafter"/>
</dbReference>
<evidence type="ECO:0000256" key="2">
    <source>
        <dbReference type="SAM" id="Phobius"/>
    </source>
</evidence>
<feature type="domain" description="Ig-like" evidence="3">
    <location>
        <begin position="76"/>
        <end position="154"/>
    </location>
</feature>
<dbReference type="InterPro" id="IPR003599">
    <property type="entry name" value="Ig_sub"/>
</dbReference>
<dbReference type="EMBL" id="JBBPFD010000012">
    <property type="protein sequence ID" value="KAK7904657.1"/>
    <property type="molecule type" value="Genomic_DNA"/>
</dbReference>
<dbReference type="GO" id="GO:0019815">
    <property type="term" value="C:B cell receptor complex"/>
    <property type="evidence" value="ECO:0007669"/>
    <property type="project" value="TreeGrafter"/>
</dbReference>
<keyword evidence="2" id="KW-1133">Transmembrane helix</keyword>
<keyword evidence="2" id="KW-0812">Transmembrane</keyword>
<dbReference type="Gene3D" id="2.60.40.10">
    <property type="entry name" value="Immunoglobulins"/>
    <property type="match status" value="2"/>
</dbReference>
<dbReference type="InterPro" id="IPR007110">
    <property type="entry name" value="Ig-like_dom"/>
</dbReference>
<evidence type="ECO:0000256" key="1">
    <source>
        <dbReference type="ARBA" id="ARBA00023319"/>
    </source>
</evidence>
<accession>A0AAW0NSN7</accession>
<evidence type="ECO:0000313" key="4">
    <source>
        <dbReference type="EMBL" id="KAK7904657.1"/>
    </source>
</evidence>
<reference evidence="5" key="1">
    <citation type="submission" date="2024-04" db="EMBL/GenBank/DDBJ databases">
        <title>Salinicola lusitanus LLJ914,a marine bacterium isolated from the Okinawa Trough.</title>
        <authorList>
            <person name="Li J."/>
        </authorList>
    </citation>
    <scope>NUCLEOTIDE SEQUENCE [LARGE SCALE GENOMIC DNA]</scope>
</reference>
<dbReference type="SUPFAM" id="SSF48726">
    <property type="entry name" value="Immunoglobulin"/>
    <property type="match status" value="2"/>
</dbReference>
<comment type="caution">
    <text evidence="4">The sequence shown here is derived from an EMBL/GenBank/DDBJ whole genome shotgun (WGS) entry which is preliminary data.</text>
</comment>
<dbReference type="InterPro" id="IPR013106">
    <property type="entry name" value="Ig_V-set"/>
</dbReference>
<keyword evidence="2" id="KW-0472">Membrane</keyword>
<feature type="domain" description="Ig-like" evidence="3">
    <location>
        <begin position="176"/>
        <end position="281"/>
    </location>
</feature>
<organism evidence="4 5">
    <name type="scientific">Mugilogobius chulae</name>
    <name type="common">yellowstripe goby</name>
    <dbReference type="NCBI Taxonomy" id="88201"/>
    <lineage>
        <taxon>Eukaryota</taxon>
        <taxon>Metazoa</taxon>
        <taxon>Chordata</taxon>
        <taxon>Craniata</taxon>
        <taxon>Vertebrata</taxon>
        <taxon>Euteleostomi</taxon>
        <taxon>Actinopterygii</taxon>
        <taxon>Neopterygii</taxon>
        <taxon>Teleostei</taxon>
        <taxon>Neoteleostei</taxon>
        <taxon>Acanthomorphata</taxon>
        <taxon>Gobiaria</taxon>
        <taxon>Gobiiformes</taxon>
        <taxon>Gobioidei</taxon>
        <taxon>Gobiidae</taxon>
        <taxon>Gobionellinae</taxon>
        <taxon>Mugilogobius</taxon>
    </lineage>
</organism>
<sequence>MLKSTNQITLKRCLIQSESSFITFILPPLISASQNLRSSSTKMILKAFSVFLLCSLCETLGSEVVQPRFFQKVKFGETVEIPCHIYIKRRTSIWYKLGTNRRLELLSSTDALFSHTTVTEELKERFSVKLSQEVTTLKIIDAKWEDAGTYFCGVLSLEEVEFGSGTVVVVEGESRPIQSVLQSPDYIRAKPGDSVTLRCSFNTSLCPQEQTSVSWIQSGTVSNVVSFQHANMSCETKDNAQETTCVHNFTLKHVSSVEDGTYVCVVTACGDTLLGTGTKLEIYEESQPLHLSPTAIALIVVSIAFGVAVLAVMRLSYKNTETFRGSFEITEDNQAKGIFAYAGVGTEPWNAFCPPTSSQRTQTVVVYYEIAPVARQYPTTHQPHSSKSHVILVCGSDRNRWPEWSSHLPGLAVTRNIKSDFYVC</sequence>
<dbReference type="Proteomes" id="UP001460270">
    <property type="component" value="Unassembled WGS sequence"/>
</dbReference>
<dbReference type="GO" id="GO:0050853">
    <property type="term" value="P:B cell receptor signaling pathway"/>
    <property type="evidence" value="ECO:0007669"/>
    <property type="project" value="TreeGrafter"/>
</dbReference>
<keyword evidence="5" id="KW-1185">Reference proteome</keyword>
<dbReference type="InterPro" id="IPR036179">
    <property type="entry name" value="Ig-like_dom_sf"/>
</dbReference>
<dbReference type="InterPro" id="IPR013151">
    <property type="entry name" value="Immunoglobulin_dom"/>
</dbReference>
<dbReference type="SMART" id="SM00409">
    <property type="entry name" value="IG"/>
    <property type="match status" value="2"/>
</dbReference>
<dbReference type="SMART" id="SM00406">
    <property type="entry name" value="IGv"/>
    <property type="match status" value="1"/>
</dbReference>
<feature type="transmembrane region" description="Helical" evidence="2">
    <location>
        <begin position="295"/>
        <end position="317"/>
    </location>
</feature>
<dbReference type="InterPro" id="IPR013783">
    <property type="entry name" value="Ig-like_fold"/>
</dbReference>
<dbReference type="PROSITE" id="PS50835">
    <property type="entry name" value="IG_LIKE"/>
    <property type="match status" value="2"/>
</dbReference>
<dbReference type="AlphaFoldDB" id="A0AAW0NSN7"/>
<proteinExistence type="predicted"/>
<dbReference type="GO" id="GO:0030183">
    <property type="term" value="P:B cell differentiation"/>
    <property type="evidence" value="ECO:0007669"/>
    <property type="project" value="TreeGrafter"/>
</dbReference>
<dbReference type="Pfam" id="PF07686">
    <property type="entry name" value="V-set"/>
    <property type="match status" value="1"/>
</dbReference>
<keyword evidence="1" id="KW-0393">Immunoglobulin domain</keyword>
<dbReference type="Pfam" id="PF00047">
    <property type="entry name" value="ig"/>
    <property type="match status" value="1"/>
</dbReference>
<protein>
    <recommendedName>
        <fullName evidence="3">Ig-like domain-containing protein</fullName>
    </recommendedName>
</protein>
<evidence type="ECO:0000259" key="3">
    <source>
        <dbReference type="PROSITE" id="PS50835"/>
    </source>
</evidence>
<evidence type="ECO:0000313" key="5">
    <source>
        <dbReference type="Proteomes" id="UP001460270"/>
    </source>
</evidence>
<dbReference type="PANTHER" id="PTHR14334">
    <property type="entry name" value="B-CELL ANTIGEN RECEPTOR COMPLEX-ASSOCIATED PROTEIN"/>
    <property type="match status" value="1"/>
</dbReference>
<dbReference type="CDD" id="cd00099">
    <property type="entry name" value="IgV"/>
    <property type="match status" value="1"/>
</dbReference>